<reference evidence="2" key="1">
    <citation type="submission" date="2017-01" db="EMBL/GenBank/DDBJ databases">
        <authorList>
            <person name="Wang Y."/>
            <person name="White M."/>
            <person name="Kvist S."/>
            <person name="Moncalvo J.-M."/>
        </authorList>
    </citation>
    <scope>NUCLEOTIDE SEQUENCE [LARGE SCALE GENOMIC DNA]</scope>
    <source>
        <strain evidence="2">ID-206-W2</strain>
    </source>
</reference>
<organism evidence="1 2">
    <name type="scientific">Smittium culicis</name>
    <dbReference type="NCBI Taxonomy" id="133412"/>
    <lineage>
        <taxon>Eukaryota</taxon>
        <taxon>Fungi</taxon>
        <taxon>Fungi incertae sedis</taxon>
        <taxon>Zoopagomycota</taxon>
        <taxon>Kickxellomycotina</taxon>
        <taxon>Harpellomycetes</taxon>
        <taxon>Harpellales</taxon>
        <taxon>Legeriomycetaceae</taxon>
        <taxon>Smittium</taxon>
    </lineage>
</organism>
<proteinExistence type="predicted"/>
<evidence type="ECO:0000313" key="2">
    <source>
        <dbReference type="Proteomes" id="UP000187429"/>
    </source>
</evidence>
<accession>A0A1R1Y721</accession>
<dbReference type="EMBL" id="LSSM01002202">
    <property type="protein sequence ID" value="OMJ22663.1"/>
    <property type="molecule type" value="Genomic_DNA"/>
</dbReference>
<gene>
    <name evidence="1" type="ORF">AYI69_g5305</name>
</gene>
<keyword evidence="2" id="KW-1185">Reference proteome</keyword>
<protein>
    <submittedName>
        <fullName evidence="1">Uncharacterized protein</fullName>
    </submittedName>
</protein>
<evidence type="ECO:0000313" key="1">
    <source>
        <dbReference type="EMBL" id="OMJ22663.1"/>
    </source>
</evidence>
<sequence>MTLYARFYYWERNSSARHQTRKISVLGKKAQVLDSNGDQRRLVETQGLGTMSLVVSFQTNDVTDVARDAVLSNSDF</sequence>
<name>A0A1R1Y721_9FUNG</name>
<dbReference type="AlphaFoldDB" id="A0A1R1Y721"/>
<comment type="caution">
    <text evidence="1">The sequence shown here is derived from an EMBL/GenBank/DDBJ whole genome shotgun (WGS) entry which is preliminary data.</text>
</comment>
<dbReference type="Proteomes" id="UP000187429">
    <property type="component" value="Unassembled WGS sequence"/>
</dbReference>